<dbReference type="Pfam" id="PF00929">
    <property type="entry name" value="RNase_T"/>
    <property type="match status" value="1"/>
</dbReference>
<dbReference type="InterPro" id="IPR036397">
    <property type="entry name" value="RNaseH_sf"/>
</dbReference>
<reference evidence="2" key="1">
    <citation type="journal article" date="2020" name="Nature">
        <title>Giant virus diversity and host interactions through global metagenomics.</title>
        <authorList>
            <person name="Schulz F."/>
            <person name="Roux S."/>
            <person name="Paez-Espino D."/>
            <person name="Jungbluth S."/>
            <person name="Walsh D.A."/>
            <person name="Denef V.J."/>
            <person name="McMahon K.D."/>
            <person name="Konstantinidis K.T."/>
            <person name="Eloe-Fadrosh E.A."/>
            <person name="Kyrpides N.C."/>
            <person name="Woyke T."/>
        </authorList>
    </citation>
    <scope>NUCLEOTIDE SEQUENCE</scope>
    <source>
        <strain evidence="2">GVMAG-M-3300027759-16</strain>
    </source>
</reference>
<feature type="domain" description="Exonuclease" evidence="1">
    <location>
        <begin position="7"/>
        <end position="200"/>
    </location>
</feature>
<evidence type="ECO:0000313" key="2">
    <source>
        <dbReference type="EMBL" id="QHU26208.1"/>
    </source>
</evidence>
<sequence length="201" mass="22819">MLRAVARTIIFDTETTGLPKDKTVPPQYKKDNWPDLVSICWRVYENDVCVASNYHVIKPEGWKIPAESSQIHGITDAYANKHGIPLSDAITRFLADVTTSHRVIAHNITFDRQVIFHAMFWRLGMHGCSWDCLSEICTGLLATEELQLPFRSGRGFKMPSLKELYVATFGQDEPAGAHNAERDVDVVEKIIRKRWPILLSP</sequence>
<name>A0A6C0L964_9ZZZZ</name>
<evidence type="ECO:0000259" key="1">
    <source>
        <dbReference type="SMART" id="SM00479"/>
    </source>
</evidence>
<dbReference type="AlphaFoldDB" id="A0A6C0L964"/>
<dbReference type="GO" id="GO:0003676">
    <property type="term" value="F:nucleic acid binding"/>
    <property type="evidence" value="ECO:0007669"/>
    <property type="project" value="InterPro"/>
</dbReference>
<organism evidence="2">
    <name type="scientific">viral metagenome</name>
    <dbReference type="NCBI Taxonomy" id="1070528"/>
    <lineage>
        <taxon>unclassified sequences</taxon>
        <taxon>metagenomes</taxon>
        <taxon>organismal metagenomes</taxon>
    </lineage>
</organism>
<dbReference type="InterPro" id="IPR013520">
    <property type="entry name" value="Ribonucl_H"/>
</dbReference>
<dbReference type="EMBL" id="MN740437">
    <property type="protein sequence ID" value="QHU26208.1"/>
    <property type="molecule type" value="Genomic_DNA"/>
</dbReference>
<dbReference type="SUPFAM" id="SSF53098">
    <property type="entry name" value="Ribonuclease H-like"/>
    <property type="match status" value="1"/>
</dbReference>
<accession>A0A6C0L964</accession>
<dbReference type="InterPro" id="IPR012337">
    <property type="entry name" value="RNaseH-like_sf"/>
</dbReference>
<proteinExistence type="predicted"/>
<protein>
    <recommendedName>
        <fullName evidence="1">Exonuclease domain-containing protein</fullName>
    </recommendedName>
</protein>
<dbReference type="Gene3D" id="3.30.420.10">
    <property type="entry name" value="Ribonuclease H-like superfamily/Ribonuclease H"/>
    <property type="match status" value="1"/>
</dbReference>
<dbReference type="CDD" id="cd06127">
    <property type="entry name" value="DEDDh"/>
    <property type="match status" value="1"/>
</dbReference>
<dbReference type="SMART" id="SM00479">
    <property type="entry name" value="EXOIII"/>
    <property type="match status" value="1"/>
</dbReference>